<keyword evidence="6" id="KW-1185">Reference proteome</keyword>
<evidence type="ECO:0008006" key="8">
    <source>
        <dbReference type="Google" id="ProtNLM"/>
    </source>
</evidence>
<evidence type="ECO:0000256" key="1">
    <source>
        <dbReference type="ARBA" id="ARBA00022574"/>
    </source>
</evidence>
<accession>A0AA85KFQ5</accession>
<dbReference type="InterPro" id="IPR050995">
    <property type="entry name" value="WD-F-box_domain-protein"/>
</dbReference>
<dbReference type="Pfam" id="PF00400">
    <property type="entry name" value="WD40"/>
    <property type="match status" value="6"/>
</dbReference>
<dbReference type="PRINTS" id="PR00320">
    <property type="entry name" value="GPROTEINBRPT"/>
</dbReference>
<feature type="repeat" description="WD" evidence="3">
    <location>
        <begin position="212"/>
        <end position="253"/>
    </location>
</feature>
<dbReference type="WBParaSite" id="TREG1_93890.1">
    <property type="protein sequence ID" value="TREG1_93890.1"/>
    <property type="gene ID" value="TREG1_93890"/>
</dbReference>
<feature type="repeat" description="WD" evidence="3">
    <location>
        <begin position="305"/>
        <end position="346"/>
    </location>
</feature>
<evidence type="ECO:0000313" key="6">
    <source>
        <dbReference type="Proteomes" id="UP000050795"/>
    </source>
</evidence>
<feature type="coiled-coil region" evidence="4">
    <location>
        <begin position="8"/>
        <end position="42"/>
    </location>
</feature>
<keyword evidence="2" id="KW-0677">Repeat</keyword>
<dbReference type="SUPFAM" id="SSF50978">
    <property type="entry name" value="WD40 repeat-like"/>
    <property type="match status" value="1"/>
</dbReference>
<dbReference type="CDD" id="cd00200">
    <property type="entry name" value="WD40"/>
    <property type="match status" value="1"/>
</dbReference>
<keyword evidence="4" id="KW-0175">Coiled coil</keyword>
<dbReference type="PROSITE" id="PS50294">
    <property type="entry name" value="WD_REPEATS_REGION"/>
    <property type="match status" value="4"/>
</dbReference>
<evidence type="ECO:0000313" key="7">
    <source>
        <dbReference type="WBParaSite" id="TREG1_93890.1"/>
    </source>
</evidence>
<proteinExistence type="predicted"/>
<keyword evidence="1 3" id="KW-0853">WD repeat</keyword>
<dbReference type="PANTHER" id="PTHR14604:SF3">
    <property type="entry name" value="SPERM-ASSOCIATED ANTIGEN 16 PROTEIN"/>
    <property type="match status" value="1"/>
</dbReference>
<dbReference type="PANTHER" id="PTHR14604">
    <property type="entry name" value="WD40 REPEAT PF20"/>
    <property type="match status" value="1"/>
</dbReference>
<evidence type="ECO:0000256" key="3">
    <source>
        <dbReference type="PROSITE-ProRule" id="PRU00221"/>
    </source>
</evidence>
<evidence type="ECO:0000256" key="5">
    <source>
        <dbReference type="SAM" id="MobiDB-lite"/>
    </source>
</evidence>
<dbReference type="InterPro" id="IPR036322">
    <property type="entry name" value="WD40_repeat_dom_sf"/>
</dbReference>
<feature type="repeat" description="WD" evidence="3">
    <location>
        <begin position="365"/>
        <end position="406"/>
    </location>
</feature>
<dbReference type="InterPro" id="IPR001680">
    <property type="entry name" value="WD40_rpt"/>
</dbReference>
<sequence length="607" mass="69292">MPDVFIQNEGLSNMVKNLRSENADLRNSVIKLSEELRKTKNERDYHVIKHRQILQDKDKLHSDIRKVKEHYAEYEPILRLLRQKYETAMKEKTLHRIERDKAMNQVEGLRNALTSLQNLGIATNDPNDIGYVMADNYNTDNNINKQGKTESSLKTLFKSDGLVYCNKLAKNSKRGRICDLPADRKVNPLLAKLANRPYKFTRLDNRKLEMSIYAHEATISKLAIHPIKSWLCSISDDKSWKLWKIPKLDCLMEYKLTTDWISSVDFHPTDEILATGNGKGSIQIWKIQLGEEESSQNNTKRIGLLRQHAGAVWSINWHWCGNYLASCGMDNTIRLWNVEYATLAYATMNKGLMNSYSCGSCCTILRGHSKSVNSVQFVPYGNILVTGSSDRTVSLWDGRTGLCEHTFLGHTHSINHAIFNQQGTYVISCDTGGFIRLWDLRKLNNFTFGINLPSVTKGTQLSTTANTTTNNNTHNSNNSINEDETKTLPTLFDLNKCSRKPDQSRRHRHNRTQIPGKQQHSEHQPHSDQQYQHRQQSNKVGVNQLVVDLSGEYILAACDDSKIYCIEISTSQISTLQGHEDSVQSIVLDYETNFLYSASNDQKICSW</sequence>
<dbReference type="AlphaFoldDB" id="A0AA85KFQ5"/>
<dbReference type="PROSITE" id="PS00678">
    <property type="entry name" value="WD_REPEATS_1"/>
    <property type="match status" value="1"/>
</dbReference>
<dbReference type="Proteomes" id="UP000050795">
    <property type="component" value="Unassembled WGS sequence"/>
</dbReference>
<feature type="region of interest" description="Disordered" evidence="5">
    <location>
        <begin position="461"/>
        <end position="537"/>
    </location>
</feature>
<protein>
    <recommendedName>
        <fullName evidence="8">WD_REPEATS_REGION domain-containing protein</fullName>
    </recommendedName>
</protein>
<feature type="repeat" description="WD" evidence="3">
    <location>
        <begin position="407"/>
        <end position="441"/>
    </location>
</feature>
<feature type="compositionally biased region" description="Polar residues" evidence="5">
    <location>
        <begin position="527"/>
        <end position="537"/>
    </location>
</feature>
<name>A0AA85KFQ5_TRIRE</name>
<reference evidence="7" key="2">
    <citation type="submission" date="2023-11" db="UniProtKB">
        <authorList>
            <consortium name="WormBaseParasite"/>
        </authorList>
    </citation>
    <scope>IDENTIFICATION</scope>
</reference>
<feature type="compositionally biased region" description="Low complexity" evidence="5">
    <location>
        <begin position="462"/>
        <end position="480"/>
    </location>
</feature>
<evidence type="ECO:0000256" key="2">
    <source>
        <dbReference type="ARBA" id="ARBA00022737"/>
    </source>
</evidence>
<dbReference type="InterPro" id="IPR020472">
    <property type="entry name" value="WD40_PAC1"/>
</dbReference>
<dbReference type="PROSITE" id="PS50082">
    <property type="entry name" value="WD_REPEATS_2"/>
    <property type="match status" value="6"/>
</dbReference>
<feature type="repeat" description="WD" evidence="3">
    <location>
        <begin position="576"/>
        <end position="607"/>
    </location>
</feature>
<dbReference type="SMART" id="SM00320">
    <property type="entry name" value="WD40"/>
    <property type="match status" value="7"/>
</dbReference>
<reference evidence="6" key="1">
    <citation type="submission" date="2022-06" db="EMBL/GenBank/DDBJ databases">
        <authorList>
            <person name="Berger JAMES D."/>
            <person name="Berger JAMES D."/>
        </authorList>
    </citation>
    <scope>NUCLEOTIDE SEQUENCE [LARGE SCALE GENOMIC DNA]</scope>
</reference>
<feature type="repeat" description="WD" evidence="3">
    <location>
        <begin position="254"/>
        <end position="295"/>
    </location>
</feature>
<organism evidence="6 7">
    <name type="scientific">Trichobilharzia regenti</name>
    <name type="common">Nasal bird schistosome</name>
    <dbReference type="NCBI Taxonomy" id="157069"/>
    <lineage>
        <taxon>Eukaryota</taxon>
        <taxon>Metazoa</taxon>
        <taxon>Spiralia</taxon>
        <taxon>Lophotrochozoa</taxon>
        <taxon>Platyhelminthes</taxon>
        <taxon>Trematoda</taxon>
        <taxon>Digenea</taxon>
        <taxon>Strigeidida</taxon>
        <taxon>Schistosomatoidea</taxon>
        <taxon>Schistosomatidae</taxon>
        <taxon>Trichobilharzia</taxon>
    </lineage>
</organism>
<dbReference type="Gene3D" id="2.130.10.10">
    <property type="entry name" value="YVTN repeat-like/Quinoprotein amine dehydrogenase"/>
    <property type="match status" value="3"/>
</dbReference>
<dbReference type="InterPro" id="IPR019775">
    <property type="entry name" value="WD40_repeat_CS"/>
</dbReference>
<dbReference type="InterPro" id="IPR015943">
    <property type="entry name" value="WD40/YVTN_repeat-like_dom_sf"/>
</dbReference>
<evidence type="ECO:0000256" key="4">
    <source>
        <dbReference type="SAM" id="Coils"/>
    </source>
</evidence>